<dbReference type="Proteomes" id="UP001064632">
    <property type="component" value="Chromosome"/>
</dbReference>
<keyword evidence="3" id="KW-0238">DNA-binding</keyword>
<dbReference type="Pfam" id="PF13700">
    <property type="entry name" value="DUF4158"/>
    <property type="match status" value="1"/>
</dbReference>
<gene>
    <name evidence="7" type="ORF">N4264_14910</name>
</gene>
<evidence type="ECO:0000259" key="5">
    <source>
        <dbReference type="Pfam" id="PF01526"/>
    </source>
</evidence>
<dbReference type="RefSeq" id="WP_261693027.1">
    <property type="nucleotide sequence ID" value="NZ_CP104694.1"/>
</dbReference>
<evidence type="ECO:0000259" key="6">
    <source>
        <dbReference type="Pfam" id="PF13700"/>
    </source>
</evidence>
<name>A0ABY6BBM3_9GAMM</name>
<sequence>MTKLEETSYPRLNAQPSEAEIRKSFFASADEWSYVRSLAHTADARLAALFHLKLHQRLGRFVTLSTVPNVILQKIAQSVKVDRVPTLAALDDYDRSANSRRHLSRIREYRGAKPYDNATAVWLGTLAEKTAEIKSRLPEIIDVLLEELVHHSYDLPSFEALDRIAATAREAVHERYYATVDGLLTPEIRKIIDKLLEAGPHSTTGWNSLKRESRKPTNKEVRQYLQHVVRMRDLASKMPRLTLPIPKHRYFRDVAGSLDASELRKQKPSKRYTFAAIYVRSQFARTLDDAGEIFGKMIRNLENNATTQLTMHQLEHTERAERLIGQLKDVLEAFNLEGSTNNRIDAIANCLVAEPEELIAQCTEHLAYAGKNYIPFLLRPYGAVRPILLNCLNIMGLKSSSDDKVMERMIDALAICRSSKGALLTPDALGLQLPADLEWMKTNWRKHVLVKDATTPGGILVHRKYFELAVLTQLKDEISTGDLFIPGGELFDDFREQVVDDATLEAELPEYSEVSNMPDTAAEFVKRLKAELTAVSDRVDATFPDKTDAKIVDGVVVLSRLKRLPLVDAIRDLDREVTERMIPTTIVDVLIEVSKWLGIERHFKRLVGTEGRIDDLLRRVVLTLFCYGCNLGPTDLARCVKGMSRKQAAWLNLKYVNEETLQRVITDVINAYNKLELPSYWGPGVSASADGKKWTMHENNLMSEYHIRYGGYGGIGYYIVSDTYIALYSRFITCGSYEGHYILDCLMGNSSDIQPNQLHGDTHAQNYVAFGLAPFLGAKLMPRIRRFKELNLYKPSSGKRYKHIEPLFLRAINWSLIERHYRDILRFAVSIKLGRISPSTILRRFNNKSRRNKVHDAMHEVGAVYRTIFLLEYIEDPQLRKTISAATNKSEAFNQFIKWAFFANEGLIDESIRHEQQKLIRYNHIVANMLMYHNVQEMQRVLVELRDEGWEITPEMVAALGPYRTGHINRFGVHDVDVNRSVEPLEKASQILLSSTLRHSPRPGRTEQAA</sequence>
<organism evidence="7 8">
    <name type="scientific">Tahibacter amnicola</name>
    <dbReference type="NCBI Taxonomy" id="2976241"/>
    <lineage>
        <taxon>Bacteria</taxon>
        <taxon>Pseudomonadati</taxon>
        <taxon>Pseudomonadota</taxon>
        <taxon>Gammaproteobacteria</taxon>
        <taxon>Lysobacterales</taxon>
        <taxon>Rhodanobacteraceae</taxon>
        <taxon>Tahibacter</taxon>
    </lineage>
</organism>
<keyword evidence="8" id="KW-1185">Reference proteome</keyword>
<dbReference type="Pfam" id="PF01526">
    <property type="entry name" value="DDE_Tnp_Tn3"/>
    <property type="match status" value="1"/>
</dbReference>
<protein>
    <submittedName>
        <fullName evidence="7">Tn3 family transposase</fullName>
    </submittedName>
</protein>
<dbReference type="InterPro" id="IPR025296">
    <property type="entry name" value="DUF4158"/>
</dbReference>
<keyword evidence="2" id="KW-0815">Transposition</keyword>
<dbReference type="InterPro" id="IPR047653">
    <property type="entry name" value="Tn3-like_transpos"/>
</dbReference>
<dbReference type="InterPro" id="IPR002513">
    <property type="entry name" value="Tn3_Tnp_DDE_dom"/>
</dbReference>
<reference evidence="7" key="1">
    <citation type="submission" date="2022-09" db="EMBL/GenBank/DDBJ databases">
        <title>Tahibacter sp. nov., isolated from a fresh water.</title>
        <authorList>
            <person name="Baek J.H."/>
            <person name="Lee J.K."/>
            <person name="Kim J.M."/>
            <person name="Jeon C.O."/>
        </authorList>
    </citation>
    <scope>NUCLEOTIDE SEQUENCE</scope>
    <source>
        <strain evidence="7">W38</strain>
    </source>
</reference>
<evidence type="ECO:0000313" key="7">
    <source>
        <dbReference type="EMBL" id="UXI66041.1"/>
    </source>
</evidence>
<evidence type="ECO:0000256" key="2">
    <source>
        <dbReference type="ARBA" id="ARBA00022578"/>
    </source>
</evidence>
<dbReference type="EMBL" id="CP104694">
    <property type="protein sequence ID" value="UXI66041.1"/>
    <property type="molecule type" value="Genomic_DNA"/>
</dbReference>
<evidence type="ECO:0000256" key="4">
    <source>
        <dbReference type="ARBA" id="ARBA00023172"/>
    </source>
</evidence>
<evidence type="ECO:0000256" key="3">
    <source>
        <dbReference type="ARBA" id="ARBA00023125"/>
    </source>
</evidence>
<keyword evidence="4" id="KW-0233">DNA recombination</keyword>
<feature type="domain" description="Tn3 transposase DDE" evidence="5">
    <location>
        <begin position="588"/>
        <end position="972"/>
    </location>
</feature>
<proteinExistence type="inferred from homology"/>
<comment type="similarity">
    <text evidence="1">Belongs to the transposase 7 family.</text>
</comment>
<accession>A0ABY6BBM3</accession>
<dbReference type="NCBIfam" id="NF033527">
    <property type="entry name" value="transpos_Tn3"/>
    <property type="match status" value="1"/>
</dbReference>
<feature type="domain" description="DUF4158" evidence="6">
    <location>
        <begin position="2"/>
        <end position="168"/>
    </location>
</feature>
<evidence type="ECO:0000256" key="1">
    <source>
        <dbReference type="ARBA" id="ARBA00009402"/>
    </source>
</evidence>
<evidence type="ECO:0000313" key="8">
    <source>
        <dbReference type="Proteomes" id="UP001064632"/>
    </source>
</evidence>